<feature type="region of interest" description="Disordered" evidence="1">
    <location>
        <begin position="916"/>
        <end position="957"/>
    </location>
</feature>
<gene>
    <name evidence="2" type="ORF">EIP91_001360</name>
</gene>
<proteinExistence type="predicted"/>
<comment type="caution">
    <text evidence="2">The sequence shown here is derived from an EMBL/GenBank/DDBJ whole genome shotgun (WGS) entry which is preliminary data.</text>
</comment>
<dbReference type="OrthoDB" id="107110at2759"/>
<feature type="compositionally biased region" description="Polar residues" evidence="1">
    <location>
        <begin position="18"/>
        <end position="44"/>
    </location>
</feature>
<sequence length="1316" mass="144332">MTSSDEGPPSKRMRLDQENLSGTSPTVLSQQPVASPTAAQPASSRSEDSIYGSDPEHHEDHRLCLSIAQTYSQDQRKEHKEVLHRIPATDTGSRYALMSNVLLSLAFTTVRFLNKSYARVGETFNPVLLATHPSLEHRVERMISGEDEADREDALIKVIHFICKVLRGEPQNLPAEWVDDAEATKAAWSGTFIGIFHQLLLLTINEANASRDKSEVYNNVISIIQSSGTGKTRMCYEASNHVFTIHISLRNKASSRQKPDGDNGYPQGDISLYEYFRSTGEKEVVSAVLREKYAAFLASLFAEVHQRVLELPNLQESHSRESFAEQWQAHIREGSNRATLYNKVVENLKPNENGEYKYPLKKAMDTAREEGANLVALIRSRSRIPVVDKDVVVMICIDEADALIANRADKRSVPYDSLCAALNAITTLDIFTVFLSTSSNLGVFIPQRGHYTSERVRNARKGPLHAPVVELPWDIWRGPNNEPISTEGTLTLKDVCKASFMVRFGRPLFWTRYQYGGLTVQNDIVNFAMQKLSGSPDGTQPLDELAALAVRVIIEFEQTRRDTFPSVEDRLVQGSGRLVLSVPQHREYMRTGYGSEPIIAEAAARIMREPIKPDGLFKDASYWARVINNTLASGTFNKGPNGELAMRLLLTCAYDEAVKMENTSYDPIIQCDRPVKLINFLIALLGPLNAEKVLNSLPSNQHRLSPQARLSLRERFQDAKVRFTHFMRAGSPEIVKDQSMWPALVRGFAYQCCDGQKDIDIIIPILLDGDEVLDASTVSPLVFQIKNTIQAANPYVDIASTRPDGINFFSKEDGRPYIAVTANLGVTKSEVIPAPHGERDSSRTLDQHARYAFTVNGSDASSYPGITDVAPWDILLNKGKLFDEHPHGGERLMCAQKAVAPVQDYGCIRPPVSSTSSDALLDVSESSYDADEDTDSPGGLGTPDLLSPGCSPELHYPVATPQHLRHTRTGRSCNIFSPPTARRECPARTEYFDGAEDSPAESSNTLETPDNSMSMLTTQAPPPVIFTFDDDDDPSEVDLETGLGVRLGDAPSRNSSLFLGSSGSIFSALGGGGGDKLSPSKQSLLSPTPSITVSRPTSPGRARSEQTTLPMAIQDIGGRARPGENGSYTLECASYAATYSGSPDADLRLEAFHHYNFSPYPSPSAFDSPFAGPASPPIESFGTTHVHASETRRPANPGLRPLRLPKELATRQLEAAQISPQDTFCPRPLVLPQQVARRSLDVDDVADVTSALLDHDSPIASYGSTNKLAVQEHSTSQADLIDWDAVESSAVIMPCYASFPALSSISGDYLDAGVCV</sequence>
<reference evidence="2 3" key="1">
    <citation type="submission" date="2018-11" db="EMBL/GenBank/DDBJ databases">
        <title>Genome assembly of Steccherinum ochraceum LE-BIN_3174, the white-rot fungus of the Steccherinaceae family (The Residual Polyporoid clade, Polyporales, Basidiomycota).</title>
        <authorList>
            <person name="Fedorova T.V."/>
            <person name="Glazunova O.A."/>
            <person name="Landesman E.O."/>
            <person name="Moiseenko K.V."/>
            <person name="Psurtseva N.V."/>
            <person name="Savinova O.S."/>
            <person name="Shakhova N.V."/>
            <person name="Tyazhelova T.V."/>
            <person name="Vasina D.V."/>
        </authorList>
    </citation>
    <scope>NUCLEOTIDE SEQUENCE [LARGE SCALE GENOMIC DNA]</scope>
    <source>
        <strain evidence="2 3">LE-BIN_3174</strain>
    </source>
</reference>
<feature type="region of interest" description="Disordered" evidence="1">
    <location>
        <begin position="1"/>
        <end position="58"/>
    </location>
</feature>
<feature type="compositionally biased region" description="Low complexity" evidence="1">
    <location>
        <begin position="1077"/>
        <end position="1090"/>
    </location>
</feature>
<dbReference type="STRING" id="92696.A0A4R0RUR3"/>
<organism evidence="2 3">
    <name type="scientific">Steccherinum ochraceum</name>
    <dbReference type="NCBI Taxonomy" id="92696"/>
    <lineage>
        <taxon>Eukaryota</taxon>
        <taxon>Fungi</taxon>
        <taxon>Dikarya</taxon>
        <taxon>Basidiomycota</taxon>
        <taxon>Agaricomycotina</taxon>
        <taxon>Agaricomycetes</taxon>
        <taxon>Polyporales</taxon>
        <taxon>Steccherinaceae</taxon>
        <taxon>Steccherinum</taxon>
    </lineage>
</organism>
<name>A0A4R0RUR3_9APHY</name>
<evidence type="ECO:0000313" key="2">
    <source>
        <dbReference type="EMBL" id="TCD66424.1"/>
    </source>
</evidence>
<dbReference type="Proteomes" id="UP000292702">
    <property type="component" value="Unassembled WGS sequence"/>
</dbReference>
<protein>
    <submittedName>
        <fullName evidence="2">Uncharacterized protein</fullName>
    </submittedName>
</protein>
<feature type="region of interest" description="Disordered" evidence="1">
    <location>
        <begin position="1072"/>
        <end position="1105"/>
    </location>
</feature>
<accession>A0A4R0RUR3</accession>
<evidence type="ECO:0000256" key="1">
    <source>
        <dbReference type="SAM" id="MobiDB-lite"/>
    </source>
</evidence>
<feature type="region of interest" description="Disordered" evidence="1">
    <location>
        <begin position="993"/>
        <end position="1017"/>
    </location>
</feature>
<dbReference type="EMBL" id="RWJN01000135">
    <property type="protein sequence ID" value="TCD66424.1"/>
    <property type="molecule type" value="Genomic_DNA"/>
</dbReference>
<feature type="compositionally biased region" description="Polar residues" evidence="1">
    <location>
        <begin position="1000"/>
        <end position="1017"/>
    </location>
</feature>
<keyword evidence="3" id="KW-1185">Reference proteome</keyword>
<dbReference type="PANTHER" id="PTHR33266">
    <property type="entry name" value="CHROMOSOME 15, WHOLE GENOME SHOTGUN SEQUENCE"/>
    <property type="match status" value="1"/>
</dbReference>
<evidence type="ECO:0000313" key="3">
    <source>
        <dbReference type="Proteomes" id="UP000292702"/>
    </source>
</evidence>
<dbReference type="PANTHER" id="PTHR33266:SF1">
    <property type="entry name" value="F-BOX DOMAIN-CONTAINING PROTEIN"/>
    <property type="match status" value="1"/>
</dbReference>